<dbReference type="Proteomes" id="UP000248798">
    <property type="component" value="Unassembled WGS sequence"/>
</dbReference>
<dbReference type="RefSeq" id="WP_111954371.1">
    <property type="nucleotide sequence ID" value="NZ_CP036313.1"/>
</dbReference>
<comment type="similarity">
    <text evidence="1">Belongs to the UPF0213 family.</text>
</comment>
<dbReference type="PANTHER" id="PTHR34477">
    <property type="entry name" value="UPF0213 PROTEIN YHBQ"/>
    <property type="match status" value="1"/>
</dbReference>
<accession>A0A328FF87</accession>
<dbReference type="InterPro" id="IPR035901">
    <property type="entry name" value="GIY-YIG_endonuc_sf"/>
</dbReference>
<dbReference type="PANTHER" id="PTHR34477:SF1">
    <property type="entry name" value="UPF0213 PROTEIN YHBQ"/>
    <property type="match status" value="1"/>
</dbReference>
<dbReference type="SUPFAM" id="SSF82771">
    <property type="entry name" value="GIY-YIG endonuclease"/>
    <property type="match status" value="1"/>
</dbReference>
<protein>
    <submittedName>
        <fullName evidence="4">GIY-YIG nuclease family protein</fullName>
    </submittedName>
</protein>
<dbReference type="Proteomes" id="UP000293902">
    <property type="component" value="Chromosome"/>
</dbReference>
<dbReference type="OrthoDB" id="287318at2"/>
<dbReference type="EMBL" id="CP036313">
    <property type="protein sequence ID" value="QBH12762.1"/>
    <property type="molecule type" value="Genomic_DNA"/>
</dbReference>
<dbReference type="EMBL" id="QLNI01000008">
    <property type="protein sequence ID" value="RAM02999.1"/>
    <property type="molecule type" value="Genomic_DNA"/>
</dbReference>
<dbReference type="CDD" id="cd10456">
    <property type="entry name" value="GIY-YIG_UPF0213"/>
    <property type="match status" value="1"/>
</dbReference>
<evidence type="ECO:0000313" key="5">
    <source>
        <dbReference type="Proteomes" id="UP000248798"/>
    </source>
</evidence>
<reference evidence="4 5" key="1">
    <citation type="submission" date="2018-06" db="EMBL/GenBank/DDBJ databases">
        <title>Complete Genome Sequence of Desulfobacter hydrogenophilus (DSM3380).</title>
        <authorList>
            <person name="Marietou A."/>
            <person name="Schreiber L."/>
            <person name="Marshall I."/>
            <person name="Jorgensen B."/>
        </authorList>
    </citation>
    <scope>NUCLEOTIDE SEQUENCE [LARGE SCALE GENOMIC DNA]</scope>
    <source>
        <strain evidence="4 5">DSM 3380</strain>
    </source>
</reference>
<evidence type="ECO:0000313" key="4">
    <source>
        <dbReference type="EMBL" id="RAM02999.1"/>
    </source>
</evidence>
<gene>
    <name evidence="4" type="ORF">DO021_05095</name>
    <name evidence="3" type="ORF">EYB58_07485</name>
</gene>
<dbReference type="Gene3D" id="3.40.1440.10">
    <property type="entry name" value="GIY-YIG endonuclease"/>
    <property type="match status" value="1"/>
</dbReference>
<organism evidence="4 5">
    <name type="scientific">Desulfobacter hydrogenophilus</name>
    <dbReference type="NCBI Taxonomy" id="2291"/>
    <lineage>
        <taxon>Bacteria</taxon>
        <taxon>Pseudomonadati</taxon>
        <taxon>Thermodesulfobacteriota</taxon>
        <taxon>Desulfobacteria</taxon>
        <taxon>Desulfobacterales</taxon>
        <taxon>Desulfobacteraceae</taxon>
        <taxon>Desulfobacter</taxon>
    </lineage>
</organism>
<dbReference type="PROSITE" id="PS50164">
    <property type="entry name" value="GIY_YIG"/>
    <property type="match status" value="1"/>
</dbReference>
<dbReference type="Pfam" id="PF01541">
    <property type="entry name" value="GIY-YIG"/>
    <property type="match status" value="1"/>
</dbReference>
<evidence type="ECO:0000313" key="6">
    <source>
        <dbReference type="Proteomes" id="UP000293902"/>
    </source>
</evidence>
<feature type="domain" description="GIY-YIG" evidence="2">
    <location>
        <begin position="2"/>
        <end position="77"/>
    </location>
</feature>
<proteinExistence type="inferred from homology"/>
<dbReference type="InterPro" id="IPR000305">
    <property type="entry name" value="GIY-YIG_endonuc"/>
</dbReference>
<evidence type="ECO:0000313" key="3">
    <source>
        <dbReference type="EMBL" id="QBH12762.1"/>
    </source>
</evidence>
<keyword evidence="6" id="KW-1185">Reference proteome</keyword>
<name>A0A328FF87_9BACT</name>
<reference evidence="3 6" key="2">
    <citation type="submission" date="2019-02" db="EMBL/GenBank/DDBJ databases">
        <title>Complete genome sequence of Desulfobacter hydrogenophilus AcRS1.</title>
        <authorList>
            <person name="Marietou A."/>
            <person name="Lund M.B."/>
            <person name="Marshall I.P.G."/>
            <person name="Schreiber L."/>
            <person name="Jorgensen B."/>
        </authorList>
    </citation>
    <scope>NUCLEOTIDE SEQUENCE [LARGE SCALE GENOMIC DNA]</scope>
    <source>
        <strain evidence="3 6">AcRS1</strain>
    </source>
</reference>
<sequence>MESWSTYLLKCSDSSLYCGVTNDLEKRLASHNQGTASKYTRSRIPVTLAAVRHKLSKSEAHKLEYMIKKTRTDKKIKTLLDWDFSNESG</sequence>
<evidence type="ECO:0000259" key="2">
    <source>
        <dbReference type="PROSITE" id="PS50164"/>
    </source>
</evidence>
<evidence type="ECO:0000256" key="1">
    <source>
        <dbReference type="ARBA" id="ARBA00007435"/>
    </source>
</evidence>
<dbReference type="AlphaFoldDB" id="A0A328FF87"/>
<dbReference type="InterPro" id="IPR050190">
    <property type="entry name" value="UPF0213_domain"/>
</dbReference>